<accession>A0A7J6TP43</accession>
<dbReference type="AlphaFoldDB" id="A0A7J6TP43"/>
<evidence type="ECO:0000313" key="2">
    <source>
        <dbReference type="EMBL" id="KAF4747078.1"/>
    </source>
</evidence>
<proteinExistence type="predicted"/>
<name>A0A7J6TP43_PEROL</name>
<sequence>MPQSASPKAAPARASVLDASRSTSPTTLGQDVPRNSTPADVPPLSIAVNQELTLLAERAVLNSMNNREALVYVPSDHSVGSDIAGELTVKGRLAEAQSTLRSTHRAGKRNLFDPNAPDRNHSTQLWQLREEAILGVTPTRVTEELCAGDNITEVLLYCRDDNLRSQAVARRLGFIPTANANADNCFTPHLDDMWQ</sequence>
<dbReference type="InterPro" id="IPR016181">
    <property type="entry name" value="Acyl_CoA_acyltransferase"/>
</dbReference>
<feature type="compositionally biased region" description="Polar residues" evidence="1">
    <location>
        <begin position="20"/>
        <end position="38"/>
    </location>
</feature>
<organism evidence="2 3">
    <name type="scientific">Perkinsus olseni</name>
    <name type="common">Perkinsus atlanticus</name>
    <dbReference type="NCBI Taxonomy" id="32597"/>
    <lineage>
        <taxon>Eukaryota</taxon>
        <taxon>Sar</taxon>
        <taxon>Alveolata</taxon>
        <taxon>Perkinsozoa</taxon>
        <taxon>Perkinsea</taxon>
        <taxon>Perkinsida</taxon>
        <taxon>Perkinsidae</taxon>
        <taxon>Perkinsus</taxon>
    </lineage>
</organism>
<feature type="region of interest" description="Disordered" evidence="1">
    <location>
        <begin position="1"/>
        <end position="42"/>
    </location>
</feature>
<reference evidence="2 3" key="1">
    <citation type="submission" date="2020-04" db="EMBL/GenBank/DDBJ databases">
        <title>Perkinsus olseni comparative genomics.</title>
        <authorList>
            <person name="Bogema D.R."/>
        </authorList>
    </citation>
    <scope>NUCLEOTIDE SEQUENCE [LARGE SCALE GENOMIC DNA]</scope>
    <source>
        <strain evidence="2">ATCC PRA-205</strain>
    </source>
</reference>
<protein>
    <submittedName>
        <fullName evidence="2">Uncharacterized protein</fullName>
    </submittedName>
</protein>
<dbReference type="Proteomes" id="UP000574390">
    <property type="component" value="Unassembled WGS sequence"/>
</dbReference>
<evidence type="ECO:0000313" key="3">
    <source>
        <dbReference type="Proteomes" id="UP000574390"/>
    </source>
</evidence>
<comment type="caution">
    <text evidence="2">The sequence shown here is derived from an EMBL/GenBank/DDBJ whole genome shotgun (WGS) entry which is preliminary data.</text>
</comment>
<gene>
    <name evidence="2" type="ORF">FOZ62_027965</name>
</gene>
<dbReference type="EMBL" id="JABANM010005753">
    <property type="protein sequence ID" value="KAF4747078.1"/>
    <property type="molecule type" value="Genomic_DNA"/>
</dbReference>
<dbReference type="SUPFAM" id="SSF55729">
    <property type="entry name" value="Acyl-CoA N-acyltransferases (Nat)"/>
    <property type="match status" value="1"/>
</dbReference>
<feature type="region of interest" description="Disordered" evidence="1">
    <location>
        <begin position="100"/>
        <end position="119"/>
    </location>
</feature>
<evidence type="ECO:0000256" key="1">
    <source>
        <dbReference type="SAM" id="MobiDB-lite"/>
    </source>
</evidence>
<feature type="compositionally biased region" description="Low complexity" evidence="1">
    <location>
        <begin position="1"/>
        <end position="15"/>
    </location>
</feature>